<dbReference type="EMBL" id="JBGBPQ010000005">
    <property type="protein sequence ID" value="KAL1523604.1"/>
    <property type="molecule type" value="Genomic_DNA"/>
</dbReference>
<dbReference type="Proteomes" id="UP001515480">
    <property type="component" value="Unassembled WGS sequence"/>
</dbReference>
<evidence type="ECO:0000313" key="1">
    <source>
        <dbReference type="EMBL" id="KAL1523604.1"/>
    </source>
</evidence>
<name>A0AB34JNI9_PRYPA</name>
<protein>
    <submittedName>
        <fullName evidence="1">Uncharacterized protein</fullName>
    </submittedName>
</protein>
<comment type="caution">
    <text evidence="1">The sequence shown here is derived from an EMBL/GenBank/DDBJ whole genome shotgun (WGS) entry which is preliminary data.</text>
</comment>
<organism evidence="1 2">
    <name type="scientific">Prymnesium parvum</name>
    <name type="common">Toxic golden alga</name>
    <dbReference type="NCBI Taxonomy" id="97485"/>
    <lineage>
        <taxon>Eukaryota</taxon>
        <taxon>Haptista</taxon>
        <taxon>Haptophyta</taxon>
        <taxon>Prymnesiophyceae</taxon>
        <taxon>Prymnesiales</taxon>
        <taxon>Prymnesiaceae</taxon>
        <taxon>Prymnesium</taxon>
    </lineage>
</organism>
<sequence length="168" mass="17940">MEAEVASEVFGVREEEAVKGCFLMRVVQAKVAASGAARWVEATVVEMRERAMASAVEMTEAAEVAAMVSEWWVEALAKEMAERVAVAGEEAAAWVEDSRVEVERLAAEGVGADLAVENMALGVKEVKQVADAEAGQVDDPAEKVETDVSATVCDLLKTYNCAMLRSNA</sequence>
<accession>A0AB34JNI9</accession>
<gene>
    <name evidence="1" type="ORF">AB1Y20_018540</name>
</gene>
<proteinExistence type="predicted"/>
<reference evidence="1 2" key="1">
    <citation type="journal article" date="2024" name="Science">
        <title>Giant polyketide synthase enzymes in the biosynthesis of giant marine polyether toxins.</title>
        <authorList>
            <person name="Fallon T.R."/>
            <person name="Shende V.V."/>
            <person name="Wierzbicki I.H."/>
            <person name="Pendleton A.L."/>
            <person name="Watervoot N.F."/>
            <person name="Auber R.P."/>
            <person name="Gonzalez D.J."/>
            <person name="Wisecaver J.H."/>
            <person name="Moore B.S."/>
        </authorList>
    </citation>
    <scope>NUCLEOTIDE SEQUENCE [LARGE SCALE GENOMIC DNA]</scope>
    <source>
        <strain evidence="1 2">12B1</strain>
    </source>
</reference>
<evidence type="ECO:0000313" key="2">
    <source>
        <dbReference type="Proteomes" id="UP001515480"/>
    </source>
</evidence>
<keyword evidence="2" id="KW-1185">Reference proteome</keyword>
<dbReference type="AlphaFoldDB" id="A0AB34JNI9"/>